<feature type="domain" description="Signal transduction histidine kinase internal region" evidence="2">
    <location>
        <begin position="405"/>
        <end position="485"/>
    </location>
</feature>
<dbReference type="SMART" id="SM00028">
    <property type="entry name" value="TPR"/>
    <property type="match status" value="3"/>
</dbReference>
<dbReference type="PANTHER" id="PTHR34220">
    <property type="entry name" value="SENSOR HISTIDINE KINASE YPDA"/>
    <property type="match status" value="1"/>
</dbReference>
<feature type="transmembrane region" description="Helical" evidence="1">
    <location>
        <begin position="354"/>
        <end position="373"/>
    </location>
</feature>
<keyword evidence="1" id="KW-1133">Transmembrane helix</keyword>
<dbReference type="RefSeq" id="WP_092466699.1">
    <property type="nucleotide sequence ID" value="NZ_FNCZ01000001.1"/>
</dbReference>
<dbReference type="Pfam" id="PF13374">
    <property type="entry name" value="TPR_10"/>
    <property type="match status" value="1"/>
</dbReference>
<dbReference type="InterPro" id="IPR050640">
    <property type="entry name" value="Bact_2-comp_sensor_kinase"/>
</dbReference>
<dbReference type="InterPro" id="IPR019734">
    <property type="entry name" value="TPR_rpt"/>
</dbReference>
<dbReference type="STRING" id="262004.SAMN04489796_1011263"/>
<sequence>MKKAILFSVIIFIGQLCFAQKEEANDSIVIKKVDSILVIVRGLMNTDLEAAETMVNYTLNYSKKHDYLRGVGKSYGTLAGVYNYQGKTEKSITHLIKSAQIYESIDDQKLAAVANVNISYSLYEQSQYKEAKQYALKAHNYAQKSNDVEYLILTHTLFGIIGVKTKNSYEYVTKNLKQAKEFSLIQKDTIWLSSVLNLQGEADIEYDKSYVDAIILLNKAAKIIRKKEPNNHFHLGFSYLNLGKAYYKMKNYREALQYNDTSLTHYNALNYTKGLRLTYENRKDILASLGKYKESNEAFELFIQNKDSVFKKEQAFQLNRIRTEYETEQITTQKERAEAKLKLTETINQKNKNYFISAAVIACLILLSSVFYFSRLKAKKKAELVTLELKETQKRLAIEKQYRDSELKALKAQMNPHFIFNALNSIQDYIVLNQKNLASDYLGKFADLIRNYLHFSDTGFISIQDEVHNLKLYLELEKLRFEEQLEYTIQVDETANFDEINIPTMLVQPYVENALKHGLLHKKDNRKLHISISKTSDKIIECTIEDNGIGREKSKKINTKREGQHKSFALKATTERLDLLNYGRDKKIGVEFIDLKDNEKAVGTKVILVIPIIKK</sequence>
<dbReference type="SUPFAM" id="SSF48452">
    <property type="entry name" value="TPR-like"/>
    <property type="match status" value="2"/>
</dbReference>
<dbReference type="OrthoDB" id="6190788at2"/>
<accession>A0A1G7Z8P6</accession>
<dbReference type="InterPro" id="IPR010559">
    <property type="entry name" value="Sig_transdc_His_kin_internal"/>
</dbReference>
<dbReference type="SUPFAM" id="SSF55874">
    <property type="entry name" value="ATPase domain of HSP90 chaperone/DNA topoisomerase II/histidine kinase"/>
    <property type="match status" value="1"/>
</dbReference>
<dbReference type="Proteomes" id="UP000199492">
    <property type="component" value="Unassembled WGS sequence"/>
</dbReference>
<protein>
    <submittedName>
        <fullName evidence="3">TPR repeat-containing protein</fullName>
    </submittedName>
</protein>
<keyword evidence="1" id="KW-0472">Membrane</keyword>
<reference evidence="4" key="1">
    <citation type="submission" date="2016-10" db="EMBL/GenBank/DDBJ databases">
        <authorList>
            <person name="Varghese N."/>
            <person name="Submissions S."/>
        </authorList>
    </citation>
    <scope>NUCLEOTIDE SEQUENCE [LARGE SCALE GENOMIC DNA]</scope>
    <source>
        <strain evidence="4">DSM 15363</strain>
    </source>
</reference>
<dbReference type="Gene3D" id="3.30.565.10">
    <property type="entry name" value="Histidine kinase-like ATPase, C-terminal domain"/>
    <property type="match status" value="1"/>
</dbReference>
<gene>
    <name evidence="3" type="ORF">SAMN04489796_1011263</name>
</gene>
<dbReference type="Gene3D" id="1.25.40.10">
    <property type="entry name" value="Tetratricopeptide repeat domain"/>
    <property type="match status" value="2"/>
</dbReference>
<evidence type="ECO:0000313" key="4">
    <source>
        <dbReference type="Proteomes" id="UP000199492"/>
    </source>
</evidence>
<evidence type="ECO:0000313" key="3">
    <source>
        <dbReference type="EMBL" id="SDH05142.1"/>
    </source>
</evidence>
<dbReference type="InterPro" id="IPR036890">
    <property type="entry name" value="HATPase_C_sf"/>
</dbReference>
<dbReference type="AlphaFoldDB" id="A0A1G7Z8P6"/>
<dbReference type="PANTHER" id="PTHR34220:SF7">
    <property type="entry name" value="SENSOR HISTIDINE KINASE YPDA"/>
    <property type="match status" value="1"/>
</dbReference>
<dbReference type="GO" id="GO:0016020">
    <property type="term" value="C:membrane"/>
    <property type="evidence" value="ECO:0007669"/>
    <property type="project" value="InterPro"/>
</dbReference>
<dbReference type="GO" id="GO:0000155">
    <property type="term" value="F:phosphorelay sensor kinase activity"/>
    <property type="evidence" value="ECO:0007669"/>
    <property type="project" value="InterPro"/>
</dbReference>
<dbReference type="InterPro" id="IPR011990">
    <property type="entry name" value="TPR-like_helical_dom_sf"/>
</dbReference>
<name>A0A1G7Z8P6_9FLAO</name>
<keyword evidence="1" id="KW-0812">Transmembrane</keyword>
<dbReference type="EMBL" id="FNCZ01000001">
    <property type="protein sequence ID" value="SDH05142.1"/>
    <property type="molecule type" value="Genomic_DNA"/>
</dbReference>
<keyword evidence="4" id="KW-1185">Reference proteome</keyword>
<evidence type="ECO:0000259" key="2">
    <source>
        <dbReference type="Pfam" id="PF06580"/>
    </source>
</evidence>
<dbReference type="Pfam" id="PF13424">
    <property type="entry name" value="TPR_12"/>
    <property type="match status" value="1"/>
</dbReference>
<proteinExistence type="predicted"/>
<organism evidence="3 4">
    <name type="scientific">Winogradskyella thalassocola</name>
    <dbReference type="NCBI Taxonomy" id="262004"/>
    <lineage>
        <taxon>Bacteria</taxon>
        <taxon>Pseudomonadati</taxon>
        <taxon>Bacteroidota</taxon>
        <taxon>Flavobacteriia</taxon>
        <taxon>Flavobacteriales</taxon>
        <taxon>Flavobacteriaceae</taxon>
        <taxon>Winogradskyella</taxon>
    </lineage>
</organism>
<dbReference type="Pfam" id="PF06580">
    <property type="entry name" value="His_kinase"/>
    <property type="match status" value="1"/>
</dbReference>
<evidence type="ECO:0000256" key="1">
    <source>
        <dbReference type="SAM" id="Phobius"/>
    </source>
</evidence>